<keyword evidence="1" id="KW-0539">Nucleus</keyword>
<comment type="caution">
    <text evidence="4">The sequence shown here is derived from an EMBL/GenBank/DDBJ whole genome shotgun (WGS) entry which is preliminary data.</text>
</comment>
<organism evidence="4 5">
    <name type="scientific">Colletotrichum simmondsii</name>
    <dbReference type="NCBI Taxonomy" id="703756"/>
    <lineage>
        <taxon>Eukaryota</taxon>
        <taxon>Fungi</taxon>
        <taxon>Dikarya</taxon>
        <taxon>Ascomycota</taxon>
        <taxon>Pezizomycotina</taxon>
        <taxon>Sordariomycetes</taxon>
        <taxon>Hypocreomycetidae</taxon>
        <taxon>Glomerellales</taxon>
        <taxon>Glomerellaceae</taxon>
        <taxon>Colletotrichum</taxon>
        <taxon>Colletotrichum acutatum species complex</taxon>
    </lineage>
</organism>
<evidence type="ECO:0000313" key="5">
    <source>
        <dbReference type="Proteomes" id="UP000070328"/>
    </source>
</evidence>
<dbReference type="OrthoDB" id="416217at2759"/>
<dbReference type="AlphaFoldDB" id="A0A135RZ36"/>
<dbReference type="PANTHER" id="PTHR47657:SF7">
    <property type="entry name" value="STEROL REGULATORY ELEMENT-BINDING PROTEIN ECM22"/>
    <property type="match status" value="1"/>
</dbReference>
<name>A0A135RZ36_9PEZI</name>
<dbReference type="InterPro" id="IPR036864">
    <property type="entry name" value="Zn2-C6_fun-type_DNA-bd_sf"/>
</dbReference>
<keyword evidence="5" id="KW-1185">Reference proteome</keyword>
<evidence type="ECO:0000256" key="2">
    <source>
        <dbReference type="SAM" id="MobiDB-lite"/>
    </source>
</evidence>
<dbReference type="CDD" id="cd00067">
    <property type="entry name" value="GAL4"/>
    <property type="match status" value="1"/>
</dbReference>
<gene>
    <name evidence="4" type="ORF">CSIM01_13338</name>
</gene>
<feature type="region of interest" description="Disordered" evidence="2">
    <location>
        <begin position="53"/>
        <end position="72"/>
    </location>
</feature>
<dbReference type="Pfam" id="PF00172">
    <property type="entry name" value="Zn_clus"/>
    <property type="match status" value="1"/>
</dbReference>
<dbReference type="InterPro" id="IPR052400">
    <property type="entry name" value="Zn2-C6_fungal_TF"/>
</dbReference>
<dbReference type="GO" id="GO:0000981">
    <property type="term" value="F:DNA-binding transcription factor activity, RNA polymerase II-specific"/>
    <property type="evidence" value="ECO:0007669"/>
    <property type="project" value="InterPro"/>
</dbReference>
<evidence type="ECO:0000313" key="4">
    <source>
        <dbReference type="EMBL" id="KXH28936.1"/>
    </source>
</evidence>
<evidence type="ECO:0000256" key="1">
    <source>
        <dbReference type="ARBA" id="ARBA00023242"/>
    </source>
</evidence>
<dbReference type="InterPro" id="IPR001138">
    <property type="entry name" value="Zn2Cys6_DnaBD"/>
</dbReference>
<evidence type="ECO:0000259" key="3">
    <source>
        <dbReference type="PROSITE" id="PS50048"/>
    </source>
</evidence>
<proteinExistence type="predicted"/>
<dbReference type="PROSITE" id="PS50048">
    <property type="entry name" value="ZN2_CY6_FUNGAL_2"/>
    <property type="match status" value="1"/>
</dbReference>
<dbReference type="Pfam" id="PF11951">
    <property type="entry name" value="Fungal_trans_2"/>
    <property type="match status" value="1"/>
</dbReference>
<protein>
    <recommendedName>
        <fullName evidence="3">Zn(2)-C6 fungal-type domain-containing protein</fullName>
    </recommendedName>
</protein>
<accession>A0A135RZ36</accession>
<dbReference type="Gene3D" id="4.10.240.10">
    <property type="entry name" value="Zn(2)-C6 fungal-type DNA-binding domain"/>
    <property type="match status" value="1"/>
</dbReference>
<dbReference type="PROSITE" id="PS00463">
    <property type="entry name" value="ZN2_CY6_FUNGAL_1"/>
    <property type="match status" value="1"/>
</dbReference>
<reference evidence="4 5" key="1">
    <citation type="submission" date="2014-02" db="EMBL/GenBank/DDBJ databases">
        <title>The genome sequence of Colletotrichum simmondsii CBS122122.</title>
        <authorList>
            <person name="Baroncelli R."/>
            <person name="Thon M.R."/>
        </authorList>
    </citation>
    <scope>NUCLEOTIDE SEQUENCE [LARGE SCALE GENOMIC DNA]</scope>
    <source>
        <strain evidence="4 5">CBS122122</strain>
    </source>
</reference>
<feature type="domain" description="Zn(2)-C6 fungal-type" evidence="3">
    <location>
        <begin position="17"/>
        <end position="47"/>
    </location>
</feature>
<dbReference type="GO" id="GO:0008270">
    <property type="term" value="F:zinc ion binding"/>
    <property type="evidence" value="ECO:0007669"/>
    <property type="project" value="InterPro"/>
</dbReference>
<dbReference type="PANTHER" id="PTHR47657">
    <property type="entry name" value="STEROL REGULATORY ELEMENT-BINDING PROTEIN ECM22"/>
    <property type="match status" value="1"/>
</dbReference>
<dbReference type="EMBL" id="JFBX01000760">
    <property type="protein sequence ID" value="KXH28936.1"/>
    <property type="molecule type" value="Genomic_DNA"/>
</dbReference>
<dbReference type="InterPro" id="IPR021858">
    <property type="entry name" value="Fun_TF"/>
</dbReference>
<dbReference type="SUPFAM" id="SSF57701">
    <property type="entry name" value="Zn2/Cys6 DNA-binding domain"/>
    <property type="match status" value="1"/>
</dbReference>
<sequence>MRTAERPRRMPQKSRTGCQNCKTRKIKCGEELPTCLHCARRGDVCDLATRTAQQSASSSRGSDERSISSPLTVTSSTTAASILDSSTESLPLNILDLELLHHYNTSTYSTLSSDPAMRNYFLESVPRLGFSHPYVLHALLALSASHVAHFRPESRGHYHACAKVHHGKATTVAAPLLMNITEEERIPMYFFSIFTLFISFASLRDEGYPSFDGDDVIPAWFSLFRGVRTILASGNGAIYRSSLAFFFTHSRVNDTWFQVQLDFEPILDFQRHLASIRSESAQNQQLLVDTFEDLRRALYFFYVEELGDGARVRSMFTWMYRVTDDFVALLQAKNQDALSILAFACVLLHQLDYKWWMQGWGTHLLGRIYAALDEVHRFWIRWPIQQIGWIPPR</sequence>
<dbReference type="Proteomes" id="UP000070328">
    <property type="component" value="Unassembled WGS sequence"/>
</dbReference>
<dbReference type="SMART" id="SM00066">
    <property type="entry name" value="GAL4"/>
    <property type="match status" value="1"/>
</dbReference>